<comment type="catalytic activity">
    <reaction evidence="9">
        <text>L-seryl-[protein] + ATP = O-phospho-L-seryl-[protein] + ADP + H(+)</text>
        <dbReference type="Rhea" id="RHEA:17989"/>
        <dbReference type="Rhea" id="RHEA-COMP:9863"/>
        <dbReference type="Rhea" id="RHEA-COMP:11604"/>
        <dbReference type="ChEBI" id="CHEBI:15378"/>
        <dbReference type="ChEBI" id="CHEBI:29999"/>
        <dbReference type="ChEBI" id="CHEBI:30616"/>
        <dbReference type="ChEBI" id="CHEBI:83421"/>
        <dbReference type="ChEBI" id="CHEBI:456216"/>
        <dbReference type="EC" id="2.7.11.1"/>
    </reaction>
</comment>
<keyword evidence="7 10" id="KW-0067">ATP-binding</keyword>
<dbReference type="InterPro" id="IPR050629">
    <property type="entry name" value="STE20/SPS1-PAK"/>
</dbReference>
<comment type="similarity">
    <text evidence="1">Belongs to the protein kinase superfamily. STE Ser/Thr protein kinase family. STE20 subfamily.</text>
</comment>
<accession>B0E8E9</accession>
<dbReference type="InterPro" id="IPR000719">
    <property type="entry name" value="Prot_kinase_dom"/>
</dbReference>
<evidence type="ECO:0000256" key="4">
    <source>
        <dbReference type="ARBA" id="ARBA00022679"/>
    </source>
</evidence>
<comment type="catalytic activity">
    <reaction evidence="8">
        <text>L-threonyl-[protein] + ATP = O-phospho-L-threonyl-[protein] + ADP + H(+)</text>
        <dbReference type="Rhea" id="RHEA:46608"/>
        <dbReference type="Rhea" id="RHEA-COMP:11060"/>
        <dbReference type="Rhea" id="RHEA-COMP:11605"/>
        <dbReference type="ChEBI" id="CHEBI:15378"/>
        <dbReference type="ChEBI" id="CHEBI:30013"/>
        <dbReference type="ChEBI" id="CHEBI:30616"/>
        <dbReference type="ChEBI" id="CHEBI:61977"/>
        <dbReference type="ChEBI" id="CHEBI:456216"/>
        <dbReference type="EC" id="2.7.11.1"/>
    </reaction>
</comment>
<dbReference type="KEGG" id="edi:EDI_032990"/>
<dbReference type="OMA" id="ATWKDNP"/>
<evidence type="ECO:0000313" key="13">
    <source>
        <dbReference type="EMBL" id="EDR29192.1"/>
    </source>
</evidence>
<evidence type="ECO:0000256" key="6">
    <source>
        <dbReference type="ARBA" id="ARBA00022777"/>
    </source>
</evidence>
<keyword evidence="6" id="KW-0418">Kinase</keyword>
<gene>
    <name evidence="13" type="ORF">EDI_032990</name>
</gene>
<evidence type="ECO:0000256" key="3">
    <source>
        <dbReference type="ARBA" id="ARBA00022527"/>
    </source>
</evidence>
<keyword evidence="14" id="KW-1185">Reference proteome</keyword>
<dbReference type="Proteomes" id="UP000008076">
    <property type="component" value="Unassembled WGS sequence"/>
</dbReference>
<dbReference type="eggNOG" id="KOG0574">
    <property type="taxonomic scope" value="Eukaryota"/>
</dbReference>
<dbReference type="Pfam" id="PF01067">
    <property type="entry name" value="Calpain_III"/>
    <property type="match status" value="2"/>
</dbReference>
<dbReference type="InterPro" id="IPR011009">
    <property type="entry name" value="Kinase-like_dom_sf"/>
</dbReference>
<evidence type="ECO:0000256" key="1">
    <source>
        <dbReference type="ARBA" id="ARBA00008874"/>
    </source>
</evidence>
<evidence type="ECO:0000313" key="14">
    <source>
        <dbReference type="Proteomes" id="UP000008076"/>
    </source>
</evidence>
<dbReference type="VEuPathDB" id="AmoebaDB:EDI_032990"/>
<dbReference type="SUPFAM" id="SSF56112">
    <property type="entry name" value="Protein kinase-like (PK-like)"/>
    <property type="match status" value="1"/>
</dbReference>
<evidence type="ECO:0000256" key="7">
    <source>
        <dbReference type="ARBA" id="ARBA00022840"/>
    </source>
</evidence>
<keyword evidence="4" id="KW-0808">Transferase</keyword>
<evidence type="ECO:0000256" key="10">
    <source>
        <dbReference type="PROSITE-ProRule" id="PRU10141"/>
    </source>
</evidence>
<feature type="compositionally biased region" description="Basic and acidic residues" evidence="11">
    <location>
        <begin position="431"/>
        <end position="440"/>
    </location>
</feature>
<dbReference type="Pfam" id="PF00069">
    <property type="entry name" value="Pkinase"/>
    <property type="match status" value="1"/>
</dbReference>
<evidence type="ECO:0000256" key="2">
    <source>
        <dbReference type="ARBA" id="ARBA00012513"/>
    </source>
</evidence>
<dbReference type="GeneID" id="5879556"/>
<evidence type="ECO:0000256" key="11">
    <source>
        <dbReference type="SAM" id="MobiDB-lite"/>
    </source>
</evidence>
<dbReference type="SUPFAM" id="SSF49758">
    <property type="entry name" value="Calpain large subunit, middle domain (domain III)"/>
    <property type="match status" value="3"/>
</dbReference>
<dbReference type="Gene3D" id="2.60.120.380">
    <property type="match status" value="3"/>
</dbReference>
<dbReference type="PROSITE" id="PS50011">
    <property type="entry name" value="PROTEIN_KINASE_DOM"/>
    <property type="match status" value="1"/>
</dbReference>
<organism evidence="14">
    <name type="scientific">Entamoeba dispar (strain ATCC PRA-260 / SAW760)</name>
    <dbReference type="NCBI Taxonomy" id="370354"/>
    <lineage>
        <taxon>Eukaryota</taxon>
        <taxon>Amoebozoa</taxon>
        <taxon>Evosea</taxon>
        <taxon>Archamoebae</taxon>
        <taxon>Mastigamoebida</taxon>
        <taxon>Entamoebidae</taxon>
        <taxon>Entamoeba</taxon>
    </lineage>
</organism>
<dbReference type="EC" id="2.7.11.1" evidence="2"/>
<dbReference type="OrthoDB" id="25923at2759"/>
<protein>
    <recommendedName>
        <fullName evidence="2">non-specific serine/threonine protein kinase</fullName>
        <ecNumber evidence="2">2.7.11.1</ecNumber>
    </recommendedName>
</protein>
<dbReference type="RefSeq" id="XP_001734639.1">
    <property type="nucleotide sequence ID" value="XM_001734587.1"/>
</dbReference>
<name>B0E8E9_ENTDS</name>
<dbReference type="SMART" id="SM00220">
    <property type="entry name" value="S_TKc"/>
    <property type="match status" value="1"/>
</dbReference>
<dbReference type="SMART" id="SM00720">
    <property type="entry name" value="calpain_III"/>
    <property type="match status" value="1"/>
</dbReference>
<dbReference type="InterPro" id="IPR017441">
    <property type="entry name" value="Protein_kinase_ATP_BS"/>
</dbReference>
<feature type="region of interest" description="Disordered" evidence="11">
    <location>
        <begin position="390"/>
        <end position="440"/>
    </location>
</feature>
<evidence type="ECO:0000256" key="5">
    <source>
        <dbReference type="ARBA" id="ARBA00022741"/>
    </source>
</evidence>
<dbReference type="InterPro" id="IPR022683">
    <property type="entry name" value="Calpain_III"/>
</dbReference>
<feature type="binding site" evidence="10">
    <location>
        <position position="41"/>
    </location>
    <ligand>
        <name>ATP</name>
        <dbReference type="ChEBI" id="CHEBI:30616"/>
    </ligand>
</feature>
<dbReference type="GO" id="GO:0005524">
    <property type="term" value="F:ATP binding"/>
    <property type="evidence" value="ECO:0007669"/>
    <property type="project" value="UniProtKB-UniRule"/>
</dbReference>
<dbReference type="EMBL" id="DS548150">
    <property type="protein sequence ID" value="EDR29192.1"/>
    <property type="molecule type" value="Genomic_DNA"/>
</dbReference>
<dbReference type="GO" id="GO:0005737">
    <property type="term" value="C:cytoplasm"/>
    <property type="evidence" value="ECO:0007669"/>
    <property type="project" value="TreeGrafter"/>
</dbReference>
<dbReference type="GO" id="GO:0004674">
    <property type="term" value="F:protein serine/threonine kinase activity"/>
    <property type="evidence" value="ECO:0007669"/>
    <property type="project" value="UniProtKB-KW"/>
</dbReference>
<dbReference type="InterPro" id="IPR036213">
    <property type="entry name" value="Calpain_III_sf"/>
</dbReference>
<sequence length="1009" mass="114323">MEVNAIGPYDEFDLLERIGQGSFGQVYKAFHQNTRTTVAIKRLPKDADFQDIRREIDTLKVLRSPYIIRYYTSVLRQEEFWIVMEYCCYGSVADMMEILGEELKEDVIAQICHDALQGLKYLHELHKIHRDIKPANFLITKDGDVKLGDFGIATTLNDKTRHHKTLIGTPHFLAPEIVDETGYNEKVDIWALGISIIEMAEMYPPYFEMYPMRVLMLIAQNPPPKLKNESEHSYILQEFLSTCLVKIPQARPSAYTLLKHSFISMRNKQNLMTLLDRLSEKIQENGGIEKTLDLVKKQKKEPTFAKPEGGEGIKDGQQENGMGDLEDMIDSIVTDYNVQETGTLELSNHLSNHTTEDIDVKNLYQNVIYTDENNLIGIPDDQKEDVSMRYSPVPLSSSSGQPNRNYFDGSNDANDKEQEGGDLLNASSPLPEEKGDHDRSPITPIYTESYSINQPFVPLRIPSQREDGKAIEIKSNADISYGLIENAENEIFRLNGEWRGVTAGGCHVFPSWRNNIQISVHVLYKTTIGISLEQIAEEGNLTHIAIYAFTANETEDKQRMLDIVDDCVIGEGTTFSLKRRIEQTIDFDEGWYVIFGCTYQPGIERKYSMEIEYPDGSAQVKILNESETDWKLYQISSEWNNRNNGGRIKRNSYQWCDNPKFIITSTHPTSLFILLVALGIDEDTEIGFVLFKTKEDETPLAVLTPGNIKEESEENDTTSSSALVDNVSGTYVLIPYMRGNLSRTSFKVMIYSMSDISISQYIPTKTSWISGEWNELTAGGCFNSGNWRKNQQFVLRVKENTRIIAELVYDKGSPEDKMSMGMTMIKTDSNTKIFGFGYQQVVFSTNFTNASYMSKTVELVPGQYVIIPMTILPNFFGKFTIVIHELLRSTFENPSVELSEINEGFSCFISGENGNLKQPHLFVMNKGVLSLFLTPMISGTTNSQKKITVIDQNKGRILATCDENDSDIQTKVILDSQTNVLISIQSTEPSQLDQFSLLLFSTGKIHQMA</sequence>
<dbReference type="Gene3D" id="1.10.510.10">
    <property type="entry name" value="Transferase(Phosphotransferase) domain 1"/>
    <property type="match status" value="1"/>
</dbReference>
<keyword evidence="5 10" id="KW-0547">Nucleotide-binding</keyword>
<keyword evidence="3" id="KW-0723">Serine/threonine-protein kinase</keyword>
<proteinExistence type="inferred from homology"/>
<evidence type="ECO:0000256" key="8">
    <source>
        <dbReference type="ARBA" id="ARBA00047899"/>
    </source>
</evidence>
<reference evidence="14" key="1">
    <citation type="submission" date="2007-12" db="EMBL/GenBank/DDBJ databases">
        <title>Annotation of Entamoeba dispar SAW760.</title>
        <authorList>
            <person name="Lorenzi H."/>
            <person name="Inman J."/>
            <person name="Schobel S."/>
            <person name="Amedeo P."/>
            <person name="Caler E."/>
        </authorList>
    </citation>
    <scope>NUCLEOTIDE SEQUENCE [LARGE SCALE GENOMIC DNA]</scope>
    <source>
        <strain evidence="14">ATCC PRA-260 / SAW760</strain>
    </source>
</reference>
<dbReference type="PANTHER" id="PTHR48012">
    <property type="entry name" value="STERILE20-LIKE KINASE, ISOFORM B-RELATED"/>
    <property type="match status" value="1"/>
</dbReference>
<dbReference type="PANTHER" id="PTHR48012:SF10">
    <property type="entry name" value="FI20177P1"/>
    <property type="match status" value="1"/>
</dbReference>
<evidence type="ECO:0000259" key="12">
    <source>
        <dbReference type="PROSITE" id="PS50011"/>
    </source>
</evidence>
<dbReference type="PROSITE" id="PS00107">
    <property type="entry name" value="PROTEIN_KINASE_ATP"/>
    <property type="match status" value="1"/>
</dbReference>
<dbReference type="InterPro" id="IPR022682">
    <property type="entry name" value="Calpain_domain_III"/>
</dbReference>
<evidence type="ECO:0000256" key="9">
    <source>
        <dbReference type="ARBA" id="ARBA00048679"/>
    </source>
</evidence>
<dbReference type="AlphaFoldDB" id="B0E8E9"/>
<feature type="domain" description="Protein kinase" evidence="12">
    <location>
        <begin position="12"/>
        <end position="263"/>
    </location>
</feature>
<feature type="compositionally biased region" description="Polar residues" evidence="11">
    <location>
        <begin position="394"/>
        <end position="404"/>
    </location>
</feature>